<accession>A0ABN3TM08</accession>
<proteinExistence type="predicted"/>
<dbReference type="RefSeq" id="WP_344433162.1">
    <property type="nucleotide sequence ID" value="NZ_BAAASL010000002.1"/>
</dbReference>
<dbReference type="InterPro" id="IPR027381">
    <property type="entry name" value="LytR/CpsA/Psr_C"/>
</dbReference>
<evidence type="ECO:0000256" key="1">
    <source>
        <dbReference type="SAM" id="MobiDB-lite"/>
    </source>
</evidence>
<keyword evidence="4" id="KW-1185">Reference proteome</keyword>
<feature type="compositionally biased region" description="Low complexity" evidence="1">
    <location>
        <begin position="227"/>
        <end position="240"/>
    </location>
</feature>
<comment type="caution">
    <text evidence="3">The sequence shown here is derived from an EMBL/GenBank/DDBJ whole genome shotgun (WGS) entry which is preliminary data.</text>
</comment>
<organism evidence="3 4">
    <name type="scientific">Streptomyces luteosporeus</name>
    <dbReference type="NCBI Taxonomy" id="173856"/>
    <lineage>
        <taxon>Bacteria</taxon>
        <taxon>Bacillati</taxon>
        <taxon>Actinomycetota</taxon>
        <taxon>Actinomycetes</taxon>
        <taxon>Kitasatosporales</taxon>
        <taxon>Streptomycetaceae</taxon>
        <taxon>Streptomyces</taxon>
    </lineage>
</organism>
<reference evidence="3 4" key="1">
    <citation type="journal article" date="2019" name="Int. J. Syst. Evol. Microbiol.">
        <title>The Global Catalogue of Microorganisms (GCM) 10K type strain sequencing project: providing services to taxonomists for standard genome sequencing and annotation.</title>
        <authorList>
            <consortium name="The Broad Institute Genomics Platform"/>
            <consortium name="The Broad Institute Genome Sequencing Center for Infectious Disease"/>
            <person name="Wu L."/>
            <person name="Ma J."/>
        </authorList>
    </citation>
    <scope>NUCLEOTIDE SEQUENCE [LARGE SCALE GENOMIC DNA]</scope>
    <source>
        <strain evidence="3 4">JCM 4542</strain>
    </source>
</reference>
<name>A0ABN3TM08_9ACTN</name>
<evidence type="ECO:0000313" key="3">
    <source>
        <dbReference type="EMBL" id="GAA2709288.1"/>
    </source>
</evidence>
<dbReference type="EMBL" id="BAAASL010000002">
    <property type="protein sequence ID" value="GAA2709288.1"/>
    <property type="molecule type" value="Genomic_DNA"/>
</dbReference>
<gene>
    <name evidence="3" type="ORF">GCM10010315_07110</name>
</gene>
<protein>
    <submittedName>
        <fullName evidence="3">LytR C-terminal domain-containing protein</fullName>
    </submittedName>
</protein>
<dbReference type="Proteomes" id="UP001500886">
    <property type="component" value="Unassembled WGS sequence"/>
</dbReference>
<feature type="region of interest" description="Disordered" evidence="1">
    <location>
        <begin position="68"/>
        <end position="102"/>
    </location>
</feature>
<feature type="domain" description="LytR/CpsA/Psr regulator C-terminal" evidence="2">
    <location>
        <begin position="103"/>
        <end position="193"/>
    </location>
</feature>
<evidence type="ECO:0000313" key="4">
    <source>
        <dbReference type="Proteomes" id="UP001500886"/>
    </source>
</evidence>
<evidence type="ECO:0000259" key="2">
    <source>
        <dbReference type="Pfam" id="PF13399"/>
    </source>
</evidence>
<dbReference type="Pfam" id="PF13399">
    <property type="entry name" value="LytR_C"/>
    <property type="match status" value="1"/>
</dbReference>
<sequence length="240" mass="24504">MSMLTPPGMGGKYRITGNRFPHMRRPPNRRRIVLVSAAAAVVLGLTGWGTLQLVGVYGGLSGSSQDAAARTAAKEKKSGDCKPGAGAPPVKRADPKPLPKPGDITVNVYNATPRGGLAKITADELERRGFRIGQVGNAQADYDKKVPGTGVLVGSQAAADGALKVLGTQLAGTEVHTDEREGQDVDLVLGAGYQALAPKEEADKALTALESGQPAPAPSSPAPAPSSAPAEKKASPAAKC</sequence>
<feature type="region of interest" description="Disordered" evidence="1">
    <location>
        <begin position="200"/>
        <end position="240"/>
    </location>
</feature>
<feature type="region of interest" description="Disordered" evidence="1">
    <location>
        <begin position="1"/>
        <end position="25"/>
    </location>
</feature>
<dbReference type="Gene3D" id="3.30.70.2390">
    <property type="match status" value="1"/>
</dbReference>
<feature type="compositionally biased region" description="Pro residues" evidence="1">
    <location>
        <begin position="215"/>
        <end position="226"/>
    </location>
</feature>